<accession>W7L8V1</accession>
<dbReference type="AlphaFoldDB" id="W7L8V1"/>
<feature type="compositionally biased region" description="Pro residues" evidence="1">
    <location>
        <begin position="1"/>
        <end position="14"/>
    </location>
</feature>
<dbReference type="GeneID" id="30058561"/>
<name>W7L8V1_GIBM7</name>
<dbReference type="KEGG" id="fvr:FVEG_00172"/>
<dbReference type="RefSeq" id="XP_018742189.1">
    <property type="nucleotide sequence ID" value="XM_018886604.1"/>
</dbReference>
<evidence type="ECO:0000313" key="3">
    <source>
        <dbReference type="Proteomes" id="UP000009096"/>
    </source>
</evidence>
<evidence type="ECO:0000256" key="1">
    <source>
        <dbReference type="SAM" id="MobiDB-lite"/>
    </source>
</evidence>
<feature type="compositionally biased region" description="Basic and acidic residues" evidence="1">
    <location>
        <begin position="88"/>
        <end position="99"/>
    </location>
</feature>
<dbReference type="EMBL" id="CM000578">
    <property type="protein sequence ID" value="EWG35998.1"/>
    <property type="molecule type" value="Genomic_DNA"/>
</dbReference>
<gene>
    <name evidence="2" type="ORF">FVEG_00172</name>
</gene>
<proteinExistence type="predicted"/>
<protein>
    <submittedName>
        <fullName evidence="2">Uncharacterized protein</fullName>
    </submittedName>
</protein>
<feature type="compositionally biased region" description="Acidic residues" evidence="1">
    <location>
        <begin position="77"/>
        <end position="87"/>
    </location>
</feature>
<dbReference type="EMBL" id="DS022242">
    <property type="protein sequence ID" value="EWG35998.1"/>
    <property type="molecule type" value="Genomic_DNA"/>
</dbReference>
<evidence type="ECO:0000313" key="2">
    <source>
        <dbReference type="EMBL" id="EWG35998.1"/>
    </source>
</evidence>
<feature type="region of interest" description="Disordered" evidence="1">
    <location>
        <begin position="1"/>
        <end position="99"/>
    </location>
</feature>
<reference evidence="2 3" key="1">
    <citation type="journal article" date="2010" name="Nature">
        <title>Comparative genomics reveals mobile pathogenicity chromosomes in Fusarium.</title>
        <authorList>
            <person name="Ma L.J."/>
            <person name="van der Does H.C."/>
            <person name="Borkovich K.A."/>
            <person name="Coleman J.J."/>
            <person name="Daboussi M.J."/>
            <person name="Di Pietro A."/>
            <person name="Dufresne M."/>
            <person name="Freitag M."/>
            <person name="Grabherr M."/>
            <person name="Henrissat B."/>
            <person name="Houterman P.M."/>
            <person name="Kang S."/>
            <person name="Shim W.B."/>
            <person name="Woloshuk C."/>
            <person name="Xie X."/>
            <person name="Xu J.R."/>
            <person name="Antoniw J."/>
            <person name="Baker S.E."/>
            <person name="Bluhm B.H."/>
            <person name="Breakspear A."/>
            <person name="Brown D.W."/>
            <person name="Butchko R.A."/>
            <person name="Chapman S."/>
            <person name="Coulson R."/>
            <person name="Coutinho P.M."/>
            <person name="Danchin E.G."/>
            <person name="Diener A."/>
            <person name="Gale L.R."/>
            <person name="Gardiner D.M."/>
            <person name="Goff S."/>
            <person name="Hammond-Kosack K.E."/>
            <person name="Hilburn K."/>
            <person name="Hua-Van A."/>
            <person name="Jonkers W."/>
            <person name="Kazan K."/>
            <person name="Kodira C.D."/>
            <person name="Koehrsen M."/>
            <person name="Kumar L."/>
            <person name="Lee Y.H."/>
            <person name="Li L."/>
            <person name="Manners J.M."/>
            <person name="Miranda-Saavedra D."/>
            <person name="Mukherjee M."/>
            <person name="Park G."/>
            <person name="Park J."/>
            <person name="Park S.Y."/>
            <person name="Proctor R.H."/>
            <person name="Regev A."/>
            <person name="Ruiz-Roldan M.C."/>
            <person name="Sain D."/>
            <person name="Sakthikumar S."/>
            <person name="Sykes S."/>
            <person name="Schwartz D.C."/>
            <person name="Turgeon B.G."/>
            <person name="Wapinski I."/>
            <person name="Yoder O."/>
            <person name="Young S."/>
            <person name="Zeng Q."/>
            <person name="Zhou S."/>
            <person name="Galagan J."/>
            <person name="Cuomo C.A."/>
            <person name="Kistler H.C."/>
            <person name="Rep M."/>
        </authorList>
    </citation>
    <scope>NUCLEOTIDE SEQUENCE [LARGE SCALE GENOMIC DNA]</scope>
    <source>
        <strain evidence="3">M3125 / FGSC 7600</strain>
    </source>
</reference>
<dbReference type="HOGENOM" id="CLU_2320576_0_0_1"/>
<feature type="compositionally biased region" description="Low complexity" evidence="1">
    <location>
        <begin position="25"/>
        <end position="51"/>
    </location>
</feature>
<organism evidence="2 3">
    <name type="scientific">Gibberella moniliformis (strain M3125 / FGSC 7600)</name>
    <name type="common">Maize ear and stalk rot fungus</name>
    <name type="synonym">Fusarium verticillioides</name>
    <dbReference type="NCBI Taxonomy" id="334819"/>
    <lineage>
        <taxon>Eukaryota</taxon>
        <taxon>Fungi</taxon>
        <taxon>Dikarya</taxon>
        <taxon>Ascomycota</taxon>
        <taxon>Pezizomycotina</taxon>
        <taxon>Sordariomycetes</taxon>
        <taxon>Hypocreomycetidae</taxon>
        <taxon>Hypocreales</taxon>
        <taxon>Nectriaceae</taxon>
        <taxon>Fusarium</taxon>
        <taxon>Fusarium fujikuroi species complex</taxon>
    </lineage>
</organism>
<keyword evidence="3" id="KW-1185">Reference proteome</keyword>
<dbReference type="VEuPathDB" id="FungiDB:FVEG_00172"/>
<sequence length="99" mass="10331">MFQPIPPADIPPISPKASRITPDFSATDPESSSPPSETLDSAPGSSGSSDAVGNRETGGGSEVSHSERGFENGQSPDWDDDDLEEPEEKPKAEDSEGSD</sequence>
<dbReference type="Proteomes" id="UP000009096">
    <property type="component" value="Chromosome 1"/>
</dbReference>